<dbReference type="InterPro" id="IPR001525">
    <property type="entry name" value="C5_MeTfrase"/>
</dbReference>
<dbReference type="PANTHER" id="PTHR10629">
    <property type="entry name" value="CYTOSINE-SPECIFIC METHYLTRANSFERASE"/>
    <property type="match status" value="1"/>
</dbReference>
<evidence type="ECO:0000256" key="2">
    <source>
        <dbReference type="ARBA" id="ARBA00022679"/>
    </source>
</evidence>
<feature type="active site" evidence="5">
    <location>
        <position position="94"/>
    </location>
</feature>
<dbReference type="PRINTS" id="PR00105">
    <property type="entry name" value="C5METTRFRASE"/>
</dbReference>
<dbReference type="OrthoDB" id="9813719at2"/>
<evidence type="ECO:0000256" key="7">
    <source>
        <dbReference type="RuleBase" id="RU000417"/>
    </source>
</evidence>
<dbReference type="AlphaFoldDB" id="A0A229RDC5"/>
<evidence type="ECO:0000256" key="1">
    <source>
        <dbReference type="ARBA" id="ARBA00022603"/>
    </source>
</evidence>
<sequence length="406" mass="44844">MERRTFADLFSGGGGMSHGFFARGYEVVGAVDAQVGKPSSGKGTLECNATFEANMGVAPYDLDLGDVTGAELDDLLEPTLRGRNLDVLSACPPCTGFSRANPNNHLVDDPRNSLIYRVADHVAVLQPKMVVMENARELLQGNFRAHFLEFRHRIESLGYQVYSGVHMLSRFGVPQKRERSLVIAVRGDHELRTLDDLWDGMTLAPEAATVRRAIGHLRPVAAGEADPLDPMHFSPATGTEATRRRLHAMPHDGGSWADLRFREDADELLTPAMQRSVAAGKLGSYPDIYGRMWWDRPAPTIKRECSHFGNGRYTHPEQDRLCTVREMALLTGFPDSYEFRARATSNMYRHIGDAVPPIVSYQLAAVADWILTGDRPELKDALLSGTHLTAADLVPAKDQLLLDVTP</sequence>
<dbReference type="InterPro" id="IPR029063">
    <property type="entry name" value="SAM-dependent_MTases_sf"/>
</dbReference>
<comment type="caution">
    <text evidence="8">The sequence shown here is derived from an EMBL/GenBank/DDBJ whole genome shotgun (WGS) entry which is preliminary data.</text>
</comment>
<gene>
    <name evidence="8" type="ORF">CFP75_33920</name>
</gene>
<dbReference type="EC" id="2.1.1.37" evidence="7"/>
<comment type="similarity">
    <text evidence="5 6">Belongs to the class I-like SAM-binding methyltransferase superfamily. C5-methyltransferase family.</text>
</comment>
<reference evidence="8 9" key="1">
    <citation type="submission" date="2017-07" db="EMBL/GenBank/DDBJ databases">
        <title>Amycolatopsis alba DSM 44262 Genome sequencing and assembly.</title>
        <authorList>
            <person name="Kaur N."/>
            <person name="Mayilraj S."/>
        </authorList>
    </citation>
    <scope>NUCLEOTIDE SEQUENCE [LARGE SCALE GENOMIC DNA]</scope>
    <source>
        <strain evidence="8 9">DSM 44262</strain>
    </source>
</reference>
<organism evidence="8 9">
    <name type="scientific">Amycolatopsis alba DSM 44262</name>
    <dbReference type="NCBI Taxonomy" id="1125972"/>
    <lineage>
        <taxon>Bacteria</taxon>
        <taxon>Bacillati</taxon>
        <taxon>Actinomycetota</taxon>
        <taxon>Actinomycetes</taxon>
        <taxon>Pseudonocardiales</taxon>
        <taxon>Pseudonocardiaceae</taxon>
        <taxon>Amycolatopsis</taxon>
    </lineage>
</organism>
<comment type="catalytic activity">
    <reaction evidence="7">
        <text>a 2'-deoxycytidine in DNA + S-adenosyl-L-methionine = a 5-methyl-2'-deoxycytidine in DNA + S-adenosyl-L-homocysteine + H(+)</text>
        <dbReference type="Rhea" id="RHEA:13681"/>
        <dbReference type="Rhea" id="RHEA-COMP:11369"/>
        <dbReference type="Rhea" id="RHEA-COMP:11370"/>
        <dbReference type="ChEBI" id="CHEBI:15378"/>
        <dbReference type="ChEBI" id="CHEBI:57856"/>
        <dbReference type="ChEBI" id="CHEBI:59789"/>
        <dbReference type="ChEBI" id="CHEBI:85452"/>
        <dbReference type="ChEBI" id="CHEBI:85454"/>
        <dbReference type="EC" id="2.1.1.37"/>
    </reaction>
</comment>
<keyword evidence="2 5" id="KW-0808">Transferase</keyword>
<dbReference type="GO" id="GO:0032259">
    <property type="term" value="P:methylation"/>
    <property type="evidence" value="ECO:0007669"/>
    <property type="project" value="UniProtKB-KW"/>
</dbReference>
<dbReference type="Gene3D" id="3.40.50.150">
    <property type="entry name" value="Vaccinia Virus protein VP39"/>
    <property type="match status" value="1"/>
</dbReference>
<dbReference type="InterPro" id="IPR050390">
    <property type="entry name" value="C5-Methyltransferase"/>
</dbReference>
<dbReference type="PROSITE" id="PS00094">
    <property type="entry name" value="C5_MTASE_1"/>
    <property type="match status" value="1"/>
</dbReference>
<dbReference type="PROSITE" id="PS51679">
    <property type="entry name" value="SAM_MT_C5"/>
    <property type="match status" value="1"/>
</dbReference>
<dbReference type="RefSeq" id="WP_020637337.1">
    <property type="nucleotide sequence ID" value="NZ_KB913032.1"/>
</dbReference>
<keyword evidence="1 5" id="KW-0489">Methyltransferase</keyword>
<dbReference type="GO" id="GO:0009307">
    <property type="term" value="P:DNA restriction-modification system"/>
    <property type="evidence" value="ECO:0007669"/>
    <property type="project" value="UniProtKB-KW"/>
</dbReference>
<dbReference type="Gene3D" id="3.90.120.10">
    <property type="entry name" value="DNA Methylase, subunit A, domain 2"/>
    <property type="match status" value="1"/>
</dbReference>
<keyword evidence="4" id="KW-0680">Restriction system</keyword>
<dbReference type="InterPro" id="IPR018117">
    <property type="entry name" value="C5_DNA_meth_AS"/>
</dbReference>
<evidence type="ECO:0000256" key="3">
    <source>
        <dbReference type="ARBA" id="ARBA00022691"/>
    </source>
</evidence>
<keyword evidence="3 5" id="KW-0949">S-adenosyl-L-methionine</keyword>
<dbReference type="GO" id="GO:0003677">
    <property type="term" value="F:DNA binding"/>
    <property type="evidence" value="ECO:0007669"/>
    <property type="project" value="TreeGrafter"/>
</dbReference>
<dbReference type="GO" id="GO:0003886">
    <property type="term" value="F:DNA (cytosine-5-)-methyltransferase activity"/>
    <property type="evidence" value="ECO:0007669"/>
    <property type="project" value="UniProtKB-EC"/>
</dbReference>
<evidence type="ECO:0000256" key="4">
    <source>
        <dbReference type="ARBA" id="ARBA00022747"/>
    </source>
</evidence>
<dbReference type="EMBL" id="NMQU01000116">
    <property type="protein sequence ID" value="OXM44647.1"/>
    <property type="molecule type" value="Genomic_DNA"/>
</dbReference>
<evidence type="ECO:0000256" key="5">
    <source>
        <dbReference type="PROSITE-ProRule" id="PRU01016"/>
    </source>
</evidence>
<name>A0A229RDC5_AMYAL</name>
<accession>A0A229RDC5</accession>
<dbReference type="SUPFAM" id="SSF53335">
    <property type="entry name" value="S-adenosyl-L-methionine-dependent methyltransferases"/>
    <property type="match status" value="1"/>
</dbReference>
<keyword evidence="9" id="KW-1185">Reference proteome</keyword>
<protein>
    <recommendedName>
        <fullName evidence="7">Cytosine-specific methyltransferase</fullName>
        <ecNumber evidence="7">2.1.1.37</ecNumber>
    </recommendedName>
</protein>
<dbReference type="NCBIfam" id="TIGR00675">
    <property type="entry name" value="dcm"/>
    <property type="match status" value="1"/>
</dbReference>
<evidence type="ECO:0000256" key="6">
    <source>
        <dbReference type="RuleBase" id="RU000416"/>
    </source>
</evidence>
<dbReference type="Pfam" id="PF00145">
    <property type="entry name" value="DNA_methylase"/>
    <property type="match status" value="1"/>
</dbReference>
<evidence type="ECO:0000313" key="9">
    <source>
        <dbReference type="Proteomes" id="UP000215563"/>
    </source>
</evidence>
<evidence type="ECO:0000313" key="8">
    <source>
        <dbReference type="EMBL" id="OXM44647.1"/>
    </source>
</evidence>
<dbReference type="GO" id="GO:0044027">
    <property type="term" value="P:negative regulation of gene expression via chromosomal CpG island methylation"/>
    <property type="evidence" value="ECO:0007669"/>
    <property type="project" value="TreeGrafter"/>
</dbReference>
<dbReference type="PANTHER" id="PTHR10629:SF52">
    <property type="entry name" value="DNA (CYTOSINE-5)-METHYLTRANSFERASE 1"/>
    <property type="match status" value="1"/>
</dbReference>
<proteinExistence type="inferred from homology"/>
<dbReference type="Proteomes" id="UP000215563">
    <property type="component" value="Unassembled WGS sequence"/>
</dbReference>